<proteinExistence type="predicted"/>
<dbReference type="EMBL" id="AP024601">
    <property type="protein sequence ID" value="BCU81933.1"/>
    <property type="molecule type" value="Genomic_DNA"/>
</dbReference>
<sequence length="54" mass="6044">MVWNIQEVIPQSNSTRSSINIVNTYADWILGLSQTALRPFRQGGDGFRKTGCCI</sequence>
<dbReference type="Proteomes" id="UP000677436">
    <property type="component" value="Chromosome"/>
</dbReference>
<dbReference type="AlphaFoldDB" id="A0A8D5ZP32"/>
<dbReference type="KEGG" id="pabs:JIR001_17160"/>
<reference evidence="1" key="1">
    <citation type="journal article" date="2013" name="Int. J. Syst. Evol. Microbiol.">
        <title>Polycladomyces abyssicola gen. nov., sp. nov., a thermophilic filamentous bacterium isolated from hemipelagic sediment.</title>
        <authorList>
            <person name="Tsubouchi T."/>
            <person name="Shimane Y."/>
            <person name="Mori K."/>
            <person name="Usui K."/>
            <person name="Hiraki T."/>
            <person name="Tame A."/>
            <person name="Uematsu K."/>
            <person name="Maruyama T."/>
            <person name="Hatada Y."/>
        </authorList>
    </citation>
    <scope>NUCLEOTIDE SEQUENCE</scope>
    <source>
        <strain evidence="1">JIR-001</strain>
    </source>
</reference>
<reference evidence="1" key="2">
    <citation type="journal article" date="2021" name="Microbiol. Resour. Announc.">
        <title>Complete Genome Sequence of Polycladomyces abyssicola JIR-001T, Isolated from Hemipelagic Sediment in Deep Seawater.</title>
        <authorList>
            <person name="Tsubouchi T."/>
            <person name="Kaneko Y."/>
        </authorList>
    </citation>
    <scope>NUCLEOTIDE SEQUENCE</scope>
    <source>
        <strain evidence="1">JIR-001</strain>
    </source>
</reference>
<name>A0A8D5ZP32_9BACL</name>
<evidence type="ECO:0000313" key="1">
    <source>
        <dbReference type="EMBL" id="BCU81933.1"/>
    </source>
</evidence>
<accession>A0A8D5ZP32</accession>
<organism evidence="1 2">
    <name type="scientific">Polycladomyces abyssicola</name>
    <dbReference type="NCBI Taxonomy" id="1125966"/>
    <lineage>
        <taxon>Bacteria</taxon>
        <taxon>Bacillati</taxon>
        <taxon>Bacillota</taxon>
        <taxon>Bacilli</taxon>
        <taxon>Bacillales</taxon>
        <taxon>Thermoactinomycetaceae</taxon>
        <taxon>Polycladomyces</taxon>
    </lineage>
</organism>
<evidence type="ECO:0000313" key="2">
    <source>
        <dbReference type="Proteomes" id="UP000677436"/>
    </source>
</evidence>
<keyword evidence="2" id="KW-1185">Reference proteome</keyword>
<protein>
    <submittedName>
        <fullName evidence="1">Uncharacterized protein</fullName>
    </submittedName>
</protein>
<gene>
    <name evidence="1" type="ORF">JIR001_17160</name>
</gene>